<comment type="caution">
    <text evidence="1">The sequence shown here is derived from an EMBL/GenBank/DDBJ whole genome shotgun (WGS) entry which is preliminary data.</text>
</comment>
<protein>
    <submittedName>
        <fullName evidence="1">Uncharacterized protein</fullName>
    </submittedName>
</protein>
<evidence type="ECO:0000313" key="1">
    <source>
        <dbReference type="EMBL" id="EAT16967.1"/>
    </source>
</evidence>
<proteinExistence type="predicted"/>
<evidence type="ECO:0000313" key="2">
    <source>
        <dbReference type="Proteomes" id="UP000005695"/>
    </source>
</evidence>
<accession>Q1K3K7</accession>
<sequence length="548" mass="62306">MKKIFKILKPNKAADWSVSAVLEAFDCGQLEEEFNRLVPFQMYQQARRRLAPDEGACLEIKGMADNVSAVKSRGQIGFDSSGEHVLILAKFSIKPPLKEIIKDGSVRRFVLANKELLRNFEGRWIQAQIDETQNGRDEIFTYNLYTLPTYTKIMKSDGQLGLVEQCALRKFNSDFDMKRLPVLARTQTIIAGRLLPQPYTVPFSSLEQMKIHRHQVDNIRRSGRVARPDEVIDRVRLRGKSVRFQGGEAATVVRTILRGVTQGKLLRIGDGAFPDYPEIARLVSTQWKKLPPSLQGSKAQWSTTDVKNAKRANWEEGFIRPHPLLKKLTAELCAVLLIDWSDAESRLFYGDDVQDNRVLVTEVAKLIMNGRCFPRWRELYRAGELPGKDALLLSFPEVITPTILETLSDGEYTPNPRPTSDRVEVESYFRRLGLKNADGRALARIIAPTTRERSAAPKNPAAQSCLENFVTCLLQPEFSKIRPPVWLIKEELSEFGLSEKIYRRIRQTRFIPHQLSHSASNRSQLRKMARLLGLDPAVFIELTIDPPA</sequence>
<keyword evidence="2" id="KW-1185">Reference proteome</keyword>
<dbReference type="RefSeq" id="WP_005997814.1">
    <property type="nucleotide sequence ID" value="NZ_AAEW02000002.1"/>
</dbReference>
<reference evidence="1" key="1">
    <citation type="submission" date="2006-05" db="EMBL/GenBank/DDBJ databases">
        <title>Annotation of the draft genome assembly of Desulfuromonas acetoxidans DSM 684.</title>
        <authorList>
            <consortium name="US DOE Joint Genome Institute (JGI-ORNL)"/>
            <person name="Larimer F."/>
            <person name="Land M."/>
            <person name="Hauser L."/>
        </authorList>
    </citation>
    <scope>NUCLEOTIDE SEQUENCE [LARGE SCALE GENOMIC DNA]</scope>
    <source>
        <strain evidence="1">DSM 684</strain>
    </source>
</reference>
<reference evidence="1" key="2">
    <citation type="submission" date="2006-05" db="EMBL/GenBank/DDBJ databases">
        <title>Sequencing of the draft genome and assembly of Desulfuromonas acetoxidans DSM 684.</title>
        <authorList>
            <consortium name="US DOE Joint Genome Institute (JGI-PGF)"/>
            <person name="Copeland A."/>
            <person name="Lucas S."/>
            <person name="Lapidus A."/>
            <person name="Barry K."/>
            <person name="Detter J.C."/>
            <person name="Glavina del Rio T."/>
            <person name="Hammon N."/>
            <person name="Israni S."/>
            <person name="Dalin E."/>
            <person name="Tice H."/>
            <person name="Bruce D."/>
            <person name="Pitluck S."/>
            <person name="Richardson P."/>
        </authorList>
    </citation>
    <scope>NUCLEOTIDE SEQUENCE [LARGE SCALE GENOMIC DNA]</scope>
    <source>
        <strain evidence="1">DSM 684</strain>
    </source>
</reference>
<dbReference type="EMBL" id="AAEW02000002">
    <property type="protein sequence ID" value="EAT16967.1"/>
    <property type="molecule type" value="Genomic_DNA"/>
</dbReference>
<dbReference type="AlphaFoldDB" id="Q1K3K7"/>
<organism evidence="1 2">
    <name type="scientific">Desulfuromonas acetoxidans (strain DSM 684 / 11070)</name>
    <dbReference type="NCBI Taxonomy" id="281689"/>
    <lineage>
        <taxon>Bacteria</taxon>
        <taxon>Pseudomonadati</taxon>
        <taxon>Thermodesulfobacteriota</taxon>
        <taxon>Desulfuromonadia</taxon>
        <taxon>Desulfuromonadales</taxon>
        <taxon>Desulfuromonadaceae</taxon>
        <taxon>Desulfuromonas</taxon>
    </lineage>
</organism>
<name>Q1K3K7_DESA6</name>
<gene>
    <name evidence="1" type="ORF">Dace_2833</name>
</gene>
<dbReference type="Proteomes" id="UP000005695">
    <property type="component" value="Unassembled WGS sequence"/>
</dbReference>